<dbReference type="SMART" id="SM00594">
    <property type="entry name" value="UAS"/>
    <property type="match status" value="1"/>
</dbReference>
<accession>A2GBL4</accession>
<dbReference type="AlphaFoldDB" id="A2GBL4"/>
<dbReference type="Gene3D" id="3.40.30.10">
    <property type="entry name" value="Glutaredoxin"/>
    <property type="match status" value="1"/>
</dbReference>
<keyword evidence="1" id="KW-0175">Coiled coil</keyword>
<dbReference type="RefSeq" id="XP_001298384.1">
    <property type="nucleotide sequence ID" value="XM_001298383.1"/>
</dbReference>
<dbReference type="OrthoDB" id="1026733at2759"/>
<keyword evidence="4" id="KW-1185">Reference proteome</keyword>
<dbReference type="VEuPathDB" id="TrichDB:TVAG_003180"/>
<feature type="coiled-coil region" evidence="1">
    <location>
        <begin position="186"/>
        <end position="221"/>
    </location>
</feature>
<evidence type="ECO:0000256" key="1">
    <source>
        <dbReference type="SAM" id="Coils"/>
    </source>
</evidence>
<dbReference type="SUPFAM" id="SSF52833">
    <property type="entry name" value="Thioredoxin-like"/>
    <property type="match status" value="1"/>
</dbReference>
<dbReference type="InterPro" id="IPR050730">
    <property type="entry name" value="UBX_domain-protein"/>
</dbReference>
<dbReference type="InterPro" id="IPR006577">
    <property type="entry name" value="UAS"/>
</dbReference>
<dbReference type="InParanoid" id="A2GBL4"/>
<dbReference type="PANTHER" id="PTHR23322:SF106">
    <property type="entry name" value="UBX DOMAIN-CONTAINING PROTEIN"/>
    <property type="match status" value="1"/>
</dbReference>
<dbReference type="STRING" id="5722.A2GBL4"/>
<evidence type="ECO:0000313" key="4">
    <source>
        <dbReference type="Proteomes" id="UP000001542"/>
    </source>
</evidence>
<dbReference type="Proteomes" id="UP000001542">
    <property type="component" value="Unassembled WGS sequence"/>
</dbReference>
<dbReference type="PANTHER" id="PTHR23322">
    <property type="entry name" value="FAS-ASSOCIATED PROTEIN"/>
    <property type="match status" value="1"/>
</dbReference>
<protein>
    <recommendedName>
        <fullName evidence="2">UAS domain-containing protein</fullName>
    </recommendedName>
</protein>
<name>A2GBL4_TRIV3</name>
<gene>
    <name evidence="3" type="ORF">TVAG_003180</name>
</gene>
<feature type="domain" description="UAS" evidence="2">
    <location>
        <begin position="42"/>
        <end position="163"/>
    </location>
</feature>
<organism evidence="3 4">
    <name type="scientific">Trichomonas vaginalis (strain ATCC PRA-98 / G3)</name>
    <dbReference type="NCBI Taxonomy" id="412133"/>
    <lineage>
        <taxon>Eukaryota</taxon>
        <taxon>Metamonada</taxon>
        <taxon>Parabasalia</taxon>
        <taxon>Trichomonadida</taxon>
        <taxon>Trichomonadidae</taxon>
        <taxon>Trichomonas</taxon>
    </lineage>
</organism>
<evidence type="ECO:0000313" key="3">
    <source>
        <dbReference type="EMBL" id="EAX85454.1"/>
    </source>
</evidence>
<proteinExistence type="predicted"/>
<dbReference type="KEGG" id="tva:4743093"/>
<reference evidence="3" key="1">
    <citation type="submission" date="2006-10" db="EMBL/GenBank/DDBJ databases">
        <authorList>
            <person name="Amadeo P."/>
            <person name="Zhao Q."/>
            <person name="Wortman J."/>
            <person name="Fraser-Liggett C."/>
            <person name="Carlton J."/>
        </authorList>
    </citation>
    <scope>NUCLEOTIDE SEQUENCE</scope>
    <source>
        <strain evidence="3">G3</strain>
    </source>
</reference>
<evidence type="ECO:0000259" key="2">
    <source>
        <dbReference type="SMART" id="SM00594"/>
    </source>
</evidence>
<dbReference type="VEuPathDB" id="TrichDB:TVAGG3_0377950"/>
<dbReference type="EMBL" id="DS114939">
    <property type="protein sequence ID" value="EAX85454.1"/>
    <property type="molecule type" value="Genomic_DNA"/>
</dbReference>
<dbReference type="InterPro" id="IPR036249">
    <property type="entry name" value="Thioredoxin-like_sf"/>
</dbReference>
<sequence length="310" mass="35354">MEGEHLLAENKLTVLGFLKKLKHRFQYGNLPSDNGYQDVHNDFSASWGFQYDSHPGPIEEALVDAKNLNRSLFIFIYCRENLITQPVINVLSSDSVSQEMQRSFLFLPLDITTPDGINVANMLKFHSLPLIALVRPRGTSLAQSQIFVQHEGLIGETVLLSYIRIEHNETENAQATVVNDQDAAYQRALEREQERIRQEELHQEEEELQEETNKVLQQTVDEAFASLPSPPTTGDRVTVKFQFPNANSNQTRAFPRDGPTSMLFTFARKFVFPEEFVIKAGFPPIEIEESETPISQAIPEKHFVCYVEIQ</sequence>
<reference evidence="3" key="2">
    <citation type="journal article" date="2007" name="Science">
        <title>Draft genome sequence of the sexually transmitted pathogen Trichomonas vaginalis.</title>
        <authorList>
            <person name="Carlton J.M."/>
            <person name="Hirt R.P."/>
            <person name="Silva J.C."/>
            <person name="Delcher A.L."/>
            <person name="Schatz M."/>
            <person name="Zhao Q."/>
            <person name="Wortman J.R."/>
            <person name="Bidwell S.L."/>
            <person name="Alsmark U.C.M."/>
            <person name="Besteiro S."/>
            <person name="Sicheritz-Ponten T."/>
            <person name="Noel C.J."/>
            <person name="Dacks J.B."/>
            <person name="Foster P.G."/>
            <person name="Simillion C."/>
            <person name="Van de Peer Y."/>
            <person name="Miranda-Saavedra D."/>
            <person name="Barton G.J."/>
            <person name="Westrop G.D."/>
            <person name="Mueller S."/>
            <person name="Dessi D."/>
            <person name="Fiori P.L."/>
            <person name="Ren Q."/>
            <person name="Paulsen I."/>
            <person name="Zhang H."/>
            <person name="Bastida-Corcuera F.D."/>
            <person name="Simoes-Barbosa A."/>
            <person name="Brown M.T."/>
            <person name="Hayes R.D."/>
            <person name="Mukherjee M."/>
            <person name="Okumura C.Y."/>
            <person name="Schneider R."/>
            <person name="Smith A.J."/>
            <person name="Vanacova S."/>
            <person name="Villalvazo M."/>
            <person name="Haas B.J."/>
            <person name="Pertea M."/>
            <person name="Feldblyum T.V."/>
            <person name="Utterback T.R."/>
            <person name="Shu C.L."/>
            <person name="Osoegawa K."/>
            <person name="de Jong P.J."/>
            <person name="Hrdy I."/>
            <person name="Horvathova L."/>
            <person name="Zubacova Z."/>
            <person name="Dolezal P."/>
            <person name="Malik S.B."/>
            <person name="Logsdon J.M. Jr."/>
            <person name="Henze K."/>
            <person name="Gupta A."/>
            <person name="Wang C.C."/>
            <person name="Dunne R.L."/>
            <person name="Upcroft J.A."/>
            <person name="Upcroft P."/>
            <person name="White O."/>
            <person name="Salzberg S.L."/>
            <person name="Tang P."/>
            <person name="Chiu C.-H."/>
            <person name="Lee Y.-S."/>
            <person name="Embley T.M."/>
            <person name="Coombs G.H."/>
            <person name="Mottram J.C."/>
            <person name="Tachezy J."/>
            <person name="Fraser-Liggett C.M."/>
            <person name="Johnson P.J."/>
        </authorList>
    </citation>
    <scope>NUCLEOTIDE SEQUENCE [LARGE SCALE GENOMIC DNA]</scope>
    <source>
        <strain evidence="3">G3</strain>
    </source>
</reference>